<sequence length="196" mass="20261">MKKLLIAAIAVFAFGAANAQEGGTGGFSKGNIFVSGGLGFNSSKTGDFKTSGVEFSPAVGYFVSDNIAIGARLGIASGKEDNGIAENKASSFGAEVFGRYFWTPASQFSLFAELAAGIGSTKYEPEVGPEEKSQTFGVNAGVGVNYFISNQFAIEAGWAGLGYNTDDNGGDGADKTNTFGLNVDLSAINFGLTYKF</sequence>
<feature type="signal peptide" evidence="2">
    <location>
        <begin position="1"/>
        <end position="19"/>
    </location>
</feature>
<feature type="domain" description="Outer membrane protein beta-barrel" evidence="3">
    <location>
        <begin position="7"/>
        <end position="184"/>
    </location>
</feature>
<reference evidence="5" key="1">
    <citation type="journal article" date="2019" name="Int. J. Syst. Evol. Microbiol.">
        <title>The Global Catalogue of Microorganisms (GCM) 10K type strain sequencing project: providing services to taxonomists for standard genome sequencing and annotation.</title>
        <authorList>
            <consortium name="The Broad Institute Genomics Platform"/>
            <consortium name="The Broad Institute Genome Sequencing Center for Infectious Disease"/>
            <person name="Wu L."/>
            <person name="Ma J."/>
        </authorList>
    </citation>
    <scope>NUCLEOTIDE SEQUENCE [LARGE SCALE GENOMIC DNA]</scope>
    <source>
        <strain evidence="5">CCUG 50349</strain>
    </source>
</reference>
<proteinExistence type="predicted"/>
<dbReference type="SUPFAM" id="SSF56925">
    <property type="entry name" value="OMPA-like"/>
    <property type="match status" value="1"/>
</dbReference>
<protein>
    <submittedName>
        <fullName evidence="4">Outer membrane beta-barrel protein</fullName>
    </submittedName>
</protein>
<evidence type="ECO:0000256" key="2">
    <source>
        <dbReference type="SAM" id="SignalP"/>
    </source>
</evidence>
<dbReference type="Pfam" id="PF13505">
    <property type="entry name" value="OMP_b-brl"/>
    <property type="match status" value="1"/>
</dbReference>
<dbReference type="RefSeq" id="WP_379742331.1">
    <property type="nucleotide sequence ID" value="NZ_JBHSGW010000026.1"/>
</dbReference>
<name>A0ABV9P7Q7_9FLAO</name>
<evidence type="ECO:0000313" key="4">
    <source>
        <dbReference type="EMBL" id="MFC4740611.1"/>
    </source>
</evidence>
<keyword evidence="1 2" id="KW-0732">Signal</keyword>
<comment type="caution">
    <text evidence="4">The sequence shown here is derived from an EMBL/GenBank/DDBJ whole genome shotgun (WGS) entry which is preliminary data.</text>
</comment>
<dbReference type="Proteomes" id="UP001595885">
    <property type="component" value="Unassembled WGS sequence"/>
</dbReference>
<feature type="chain" id="PRO_5047225177" evidence="2">
    <location>
        <begin position="20"/>
        <end position="196"/>
    </location>
</feature>
<dbReference type="Gene3D" id="2.40.160.20">
    <property type="match status" value="1"/>
</dbReference>
<evidence type="ECO:0000259" key="3">
    <source>
        <dbReference type="Pfam" id="PF13505"/>
    </source>
</evidence>
<dbReference type="EMBL" id="JBHSGW010000026">
    <property type="protein sequence ID" value="MFC4740611.1"/>
    <property type="molecule type" value="Genomic_DNA"/>
</dbReference>
<gene>
    <name evidence="4" type="ORF">ACFO3U_11470</name>
</gene>
<evidence type="ECO:0000313" key="5">
    <source>
        <dbReference type="Proteomes" id="UP001595885"/>
    </source>
</evidence>
<accession>A0ABV9P7Q7</accession>
<dbReference type="InterPro" id="IPR027385">
    <property type="entry name" value="Beta-barrel_OMP"/>
</dbReference>
<organism evidence="4 5">
    <name type="scientific">Flavobacterium ponti</name>
    <dbReference type="NCBI Taxonomy" id="665133"/>
    <lineage>
        <taxon>Bacteria</taxon>
        <taxon>Pseudomonadati</taxon>
        <taxon>Bacteroidota</taxon>
        <taxon>Flavobacteriia</taxon>
        <taxon>Flavobacteriales</taxon>
        <taxon>Flavobacteriaceae</taxon>
        <taxon>Flavobacterium</taxon>
    </lineage>
</organism>
<keyword evidence="5" id="KW-1185">Reference proteome</keyword>
<evidence type="ECO:0000256" key="1">
    <source>
        <dbReference type="ARBA" id="ARBA00022729"/>
    </source>
</evidence>
<dbReference type="InterPro" id="IPR011250">
    <property type="entry name" value="OMP/PagP_B-barrel"/>
</dbReference>